<keyword evidence="2" id="KW-0472">Membrane</keyword>
<keyword evidence="2" id="KW-0812">Transmembrane</keyword>
<gene>
    <name evidence="3" type="ORF">CAP_0818</name>
</gene>
<dbReference type="AlphaFoldDB" id="A0A017SU08"/>
<evidence type="ECO:0000313" key="3">
    <source>
        <dbReference type="EMBL" id="EYF00449.1"/>
    </source>
</evidence>
<keyword evidence="2" id="KW-1133">Transmembrane helix</keyword>
<dbReference type="Proteomes" id="UP000019678">
    <property type="component" value="Unassembled WGS sequence"/>
</dbReference>
<name>A0A017SU08_9BACT</name>
<evidence type="ECO:0000256" key="2">
    <source>
        <dbReference type="SAM" id="Phobius"/>
    </source>
</evidence>
<evidence type="ECO:0000256" key="1">
    <source>
        <dbReference type="SAM" id="MobiDB-lite"/>
    </source>
</evidence>
<dbReference type="RefSeq" id="WP_052376839.1">
    <property type="nucleotide sequence ID" value="NZ_ASRX01000110.1"/>
</dbReference>
<dbReference type="STRING" id="1192034.CAP_0818"/>
<dbReference type="EMBL" id="ASRX01000110">
    <property type="protein sequence ID" value="EYF00449.1"/>
    <property type="molecule type" value="Genomic_DNA"/>
</dbReference>
<feature type="compositionally biased region" description="Acidic residues" evidence="1">
    <location>
        <begin position="249"/>
        <end position="260"/>
    </location>
</feature>
<dbReference type="OrthoDB" id="5520143at2"/>
<feature type="region of interest" description="Disordered" evidence="1">
    <location>
        <begin position="218"/>
        <end position="260"/>
    </location>
</feature>
<organism evidence="3 4">
    <name type="scientific">Chondromyces apiculatus DSM 436</name>
    <dbReference type="NCBI Taxonomy" id="1192034"/>
    <lineage>
        <taxon>Bacteria</taxon>
        <taxon>Pseudomonadati</taxon>
        <taxon>Myxococcota</taxon>
        <taxon>Polyangia</taxon>
        <taxon>Polyangiales</taxon>
        <taxon>Polyangiaceae</taxon>
        <taxon>Chondromyces</taxon>
    </lineage>
</organism>
<comment type="caution">
    <text evidence="3">The sequence shown here is derived from an EMBL/GenBank/DDBJ whole genome shotgun (WGS) entry which is preliminary data.</text>
</comment>
<keyword evidence="4" id="KW-1185">Reference proteome</keyword>
<proteinExistence type="predicted"/>
<reference evidence="3 4" key="1">
    <citation type="submission" date="2013-05" db="EMBL/GenBank/DDBJ databases">
        <title>Genome assembly of Chondromyces apiculatus DSM 436.</title>
        <authorList>
            <person name="Sharma G."/>
            <person name="Khatri I."/>
            <person name="Kaur C."/>
            <person name="Mayilraj S."/>
            <person name="Subramanian S."/>
        </authorList>
    </citation>
    <scope>NUCLEOTIDE SEQUENCE [LARGE SCALE GENOMIC DNA]</scope>
    <source>
        <strain evidence="3 4">DSM 436</strain>
    </source>
</reference>
<protein>
    <submittedName>
        <fullName evidence="3">Uncharacterized protein</fullName>
    </submittedName>
</protein>
<sequence length="260" mass="27247">MPTTPAPRSRKRIALTLLAIALVGGVIAYLPYRSYAAEHLHPRPKVIGCTVKSRKAVSTPRIATGTEPWEGIDGQQLFLSTGEYKAASCASLIDKEFGRRVASALALEDQEARAQAMVALVRNPKSDPEAGAAYLLASFALSGLPKESPEVQAAKAEVDLIHGCRFDTRLPCPTRPPPPAVVYAAGIPAAAAAVGLTGLGLVAAVTGIAARIRRRKADRAAKAQEPQADALAEARMTSEGGPEPTDRSDDADDAEAPPRA</sequence>
<evidence type="ECO:0000313" key="4">
    <source>
        <dbReference type="Proteomes" id="UP000019678"/>
    </source>
</evidence>
<feature type="transmembrane region" description="Helical" evidence="2">
    <location>
        <begin position="180"/>
        <end position="209"/>
    </location>
</feature>
<accession>A0A017SU08</accession>